<dbReference type="AlphaFoldDB" id="L0DDW5"/>
<name>L0DDW5_SINAD</name>
<dbReference type="eggNOG" id="COG2165">
    <property type="taxonomic scope" value="Bacteria"/>
</dbReference>
<keyword evidence="1" id="KW-0488">Methylation</keyword>
<dbReference type="PANTHER" id="PTHR30093:SF2">
    <property type="entry name" value="TYPE II SECRETION SYSTEM PROTEIN H"/>
    <property type="match status" value="1"/>
</dbReference>
<evidence type="ECO:0000259" key="2">
    <source>
        <dbReference type="Pfam" id="PF07596"/>
    </source>
</evidence>
<dbReference type="PRINTS" id="PR00813">
    <property type="entry name" value="BCTERIALGSPG"/>
</dbReference>
<organism evidence="3 4">
    <name type="scientific">Singulisphaera acidiphila (strain ATCC BAA-1392 / DSM 18658 / VKM B-2454 / MOB10)</name>
    <dbReference type="NCBI Taxonomy" id="886293"/>
    <lineage>
        <taxon>Bacteria</taxon>
        <taxon>Pseudomonadati</taxon>
        <taxon>Planctomycetota</taxon>
        <taxon>Planctomycetia</taxon>
        <taxon>Isosphaerales</taxon>
        <taxon>Isosphaeraceae</taxon>
        <taxon>Singulisphaera</taxon>
    </lineage>
</organism>
<dbReference type="Pfam" id="PF07963">
    <property type="entry name" value="N_methyl"/>
    <property type="match status" value="1"/>
</dbReference>
<dbReference type="InterPro" id="IPR000983">
    <property type="entry name" value="Bac_GSPG_pilin"/>
</dbReference>
<dbReference type="RefSeq" id="WP_015246170.1">
    <property type="nucleotide sequence ID" value="NC_019892.1"/>
</dbReference>
<dbReference type="HOGENOM" id="CLU_041661_0_0_0"/>
<evidence type="ECO:0000313" key="4">
    <source>
        <dbReference type="Proteomes" id="UP000010798"/>
    </source>
</evidence>
<dbReference type="SUPFAM" id="SSF54523">
    <property type="entry name" value="Pili subunits"/>
    <property type="match status" value="1"/>
</dbReference>
<proteinExistence type="predicted"/>
<dbReference type="GO" id="GO:0015627">
    <property type="term" value="C:type II protein secretion system complex"/>
    <property type="evidence" value="ECO:0007669"/>
    <property type="project" value="InterPro"/>
</dbReference>
<dbReference type="Proteomes" id="UP000010798">
    <property type="component" value="Chromosome"/>
</dbReference>
<dbReference type="InterPro" id="IPR045584">
    <property type="entry name" value="Pilin-like"/>
</dbReference>
<dbReference type="KEGG" id="saci:Sinac_2722"/>
<gene>
    <name evidence="3" type="ordered locus">Sinac_2722</name>
</gene>
<dbReference type="InterPro" id="IPR027558">
    <property type="entry name" value="Pre_pil_HX9DG_C"/>
</dbReference>
<dbReference type="NCBIfam" id="TIGR04294">
    <property type="entry name" value="pre_pil_HX9DG"/>
    <property type="match status" value="1"/>
</dbReference>
<dbReference type="OrthoDB" id="273719at2"/>
<dbReference type="PANTHER" id="PTHR30093">
    <property type="entry name" value="GENERAL SECRETION PATHWAY PROTEIN G"/>
    <property type="match status" value="1"/>
</dbReference>
<sequence length="359" mass="38200">MRFRQRPGFTLIELLVVIAIIAVLIALLLPAVQSAREAARRAQCVNNLKQLGLALHNYHSSNDAFPPLAVPVNGVGALTDYQDHWGPSVLLRSLGSMEGQNLYNAFNFQVGCVIGNCDVTGSGNVTVVKSRVNTFICPSSPHSTVFPYSSNYGASIGPQFRWDATQGGIGVGAFSSQISRGIKDFVDGSSNTVVIAEIRTGNAILGSKDHTEFFTKVPWPSNAPSGNGQDQIATNPAGYANNQAYTTACDAARAAGLNELDQAAEFWTLSRTHRGAVVSMLQTPNTPHADCFFNSTHLLSELPAAGANMNSASRSWHSGGVNVLFGDGSVKFIKDSISDRTWFALGTRGAGEVISADSY</sequence>
<dbReference type="Pfam" id="PF07596">
    <property type="entry name" value="SBP_bac_10"/>
    <property type="match status" value="1"/>
</dbReference>
<reference evidence="3 4" key="1">
    <citation type="submission" date="2012-02" db="EMBL/GenBank/DDBJ databases">
        <title>Complete sequence of chromosome of Singulisphaera acidiphila DSM 18658.</title>
        <authorList>
            <consortium name="US DOE Joint Genome Institute (JGI-PGF)"/>
            <person name="Lucas S."/>
            <person name="Copeland A."/>
            <person name="Lapidus A."/>
            <person name="Glavina del Rio T."/>
            <person name="Dalin E."/>
            <person name="Tice H."/>
            <person name="Bruce D."/>
            <person name="Goodwin L."/>
            <person name="Pitluck S."/>
            <person name="Peters L."/>
            <person name="Ovchinnikova G."/>
            <person name="Chertkov O."/>
            <person name="Kyrpides N."/>
            <person name="Mavromatis K."/>
            <person name="Ivanova N."/>
            <person name="Brettin T."/>
            <person name="Detter J.C."/>
            <person name="Han C."/>
            <person name="Larimer F."/>
            <person name="Land M."/>
            <person name="Hauser L."/>
            <person name="Markowitz V."/>
            <person name="Cheng J.-F."/>
            <person name="Hugenholtz P."/>
            <person name="Woyke T."/>
            <person name="Wu D."/>
            <person name="Tindall B."/>
            <person name="Pomrenke H."/>
            <person name="Brambilla E."/>
            <person name="Klenk H.-P."/>
            <person name="Eisen J.A."/>
        </authorList>
    </citation>
    <scope>NUCLEOTIDE SEQUENCE [LARGE SCALE GENOMIC DNA]</scope>
    <source>
        <strain evidence="4">ATCC BAA-1392 / DSM 18658 / VKM B-2454 / MOB10</strain>
    </source>
</reference>
<keyword evidence="4" id="KW-1185">Reference proteome</keyword>
<dbReference type="InterPro" id="IPR011453">
    <property type="entry name" value="DUF1559"/>
</dbReference>
<accession>L0DDW5</accession>
<dbReference type="STRING" id="886293.Sinac_2722"/>
<dbReference type="GO" id="GO:0015628">
    <property type="term" value="P:protein secretion by the type II secretion system"/>
    <property type="evidence" value="ECO:0007669"/>
    <property type="project" value="InterPro"/>
</dbReference>
<dbReference type="Gene3D" id="3.30.700.10">
    <property type="entry name" value="Glycoprotein, Type 4 Pilin"/>
    <property type="match status" value="1"/>
</dbReference>
<feature type="domain" description="DUF1559" evidence="2">
    <location>
        <begin position="33"/>
        <end position="338"/>
    </location>
</feature>
<protein>
    <submittedName>
        <fullName evidence="3">Prepilin-type N-terminal cleavage/methylation domain-containing protein</fullName>
    </submittedName>
</protein>
<dbReference type="NCBIfam" id="TIGR02532">
    <property type="entry name" value="IV_pilin_GFxxxE"/>
    <property type="match status" value="1"/>
</dbReference>
<evidence type="ECO:0000256" key="1">
    <source>
        <dbReference type="ARBA" id="ARBA00022481"/>
    </source>
</evidence>
<dbReference type="InterPro" id="IPR012902">
    <property type="entry name" value="N_methyl_site"/>
</dbReference>
<dbReference type="EMBL" id="CP003364">
    <property type="protein sequence ID" value="AGA27018.1"/>
    <property type="molecule type" value="Genomic_DNA"/>
</dbReference>
<evidence type="ECO:0000313" key="3">
    <source>
        <dbReference type="EMBL" id="AGA27018.1"/>
    </source>
</evidence>